<name>A0A1L9VE08_ASPGL</name>
<dbReference type="RefSeq" id="XP_022398834.1">
    <property type="nucleotide sequence ID" value="XM_022548247.1"/>
</dbReference>
<organism evidence="1 2">
    <name type="scientific">Aspergillus glaucus CBS 516.65</name>
    <dbReference type="NCBI Taxonomy" id="1160497"/>
    <lineage>
        <taxon>Eukaryota</taxon>
        <taxon>Fungi</taxon>
        <taxon>Dikarya</taxon>
        <taxon>Ascomycota</taxon>
        <taxon>Pezizomycotina</taxon>
        <taxon>Eurotiomycetes</taxon>
        <taxon>Eurotiomycetidae</taxon>
        <taxon>Eurotiales</taxon>
        <taxon>Aspergillaceae</taxon>
        <taxon>Aspergillus</taxon>
        <taxon>Aspergillus subgen. Aspergillus</taxon>
    </lineage>
</organism>
<dbReference type="EMBL" id="KV878903">
    <property type="protein sequence ID" value="OJJ82136.1"/>
    <property type="molecule type" value="Genomic_DNA"/>
</dbReference>
<reference evidence="2" key="1">
    <citation type="journal article" date="2017" name="Genome Biol.">
        <title>Comparative genomics reveals high biological diversity and specific adaptations in the industrially and medically important fungal genus Aspergillus.</title>
        <authorList>
            <person name="de Vries R.P."/>
            <person name="Riley R."/>
            <person name="Wiebenga A."/>
            <person name="Aguilar-Osorio G."/>
            <person name="Amillis S."/>
            <person name="Uchima C.A."/>
            <person name="Anderluh G."/>
            <person name="Asadollahi M."/>
            <person name="Askin M."/>
            <person name="Barry K."/>
            <person name="Battaglia E."/>
            <person name="Bayram O."/>
            <person name="Benocci T."/>
            <person name="Braus-Stromeyer S.A."/>
            <person name="Caldana C."/>
            <person name="Canovas D."/>
            <person name="Cerqueira G.C."/>
            <person name="Chen F."/>
            <person name="Chen W."/>
            <person name="Choi C."/>
            <person name="Clum A."/>
            <person name="Dos Santos R.A."/>
            <person name="Damasio A.R."/>
            <person name="Diallinas G."/>
            <person name="Emri T."/>
            <person name="Fekete E."/>
            <person name="Flipphi M."/>
            <person name="Freyberg S."/>
            <person name="Gallo A."/>
            <person name="Gournas C."/>
            <person name="Habgood R."/>
            <person name="Hainaut M."/>
            <person name="Harispe M.L."/>
            <person name="Henrissat B."/>
            <person name="Hilden K.S."/>
            <person name="Hope R."/>
            <person name="Hossain A."/>
            <person name="Karabika E."/>
            <person name="Karaffa L."/>
            <person name="Karanyi Z."/>
            <person name="Krasevec N."/>
            <person name="Kuo A."/>
            <person name="Kusch H."/>
            <person name="LaButti K."/>
            <person name="Lagendijk E.L."/>
            <person name="Lapidus A."/>
            <person name="Levasseur A."/>
            <person name="Lindquist E."/>
            <person name="Lipzen A."/>
            <person name="Logrieco A.F."/>
            <person name="MacCabe A."/>
            <person name="Maekelae M.R."/>
            <person name="Malavazi I."/>
            <person name="Melin P."/>
            <person name="Meyer V."/>
            <person name="Mielnichuk N."/>
            <person name="Miskei M."/>
            <person name="Molnar A.P."/>
            <person name="Mule G."/>
            <person name="Ngan C.Y."/>
            <person name="Orejas M."/>
            <person name="Orosz E."/>
            <person name="Ouedraogo J.P."/>
            <person name="Overkamp K.M."/>
            <person name="Park H.-S."/>
            <person name="Perrone G."/>
            <person name="Piumi F."/>
            <person name="Punt P.J."/>
            <person name="Ram A.F."/>
            <person name="Ramon A."/>
            <person name="Rauscher S."/>
            <person name="Record E."/>
            <person name="Riano-Pachon D.M."/>
            <person name="Robert V."/>
            <person name="Roehrig J."/>
            <person name="Ruller R."/>
            <person name="Salamov A."/>
            <person name="Salih N.S."/>
            <person name="Samson R.A."/>
            <person name="Sandor E."/>
            <person name="Sanguinetti M."/>
            <person name="Schuetze T."/>
            <person name="Sepcic K."/>
            <person name="Shelest E."/>
            <person name="Sherlock G."/>
            <person name="Sophianopoulou V."/>
            <person name="Squina F.M."/>
            <person name="Sun H."/>
            <person name="Susca A."/>
            <person name="Todd R.B."/>
            <person name="Tsang A."/>
            <person name="Unkles S.E."/>
            <person name="van de Wiele N."/>
            <person name="van Rossen-Uffink D."/>
            <person name="Oliveira J.V."/>
            <person name="Vesth T.C."/>
            <person name="Visser J."/>
            <person name="Yu J.-H."/>
            <person name="Zhou M."/>
            <person name="Andersen M.R."/>
            <person name="Archer D.B."/>
            <person name="Baker S.E."/>
            <person name="Benoit I."/>
            <person name="Brakhage A.A."/>
            <person name="Braus G.H."/>
            <person name="Fischer R."/>
            <person name="Frisvad J.C."/>
            <person name="Goldman G.H."/>
            <person name="Houbraken J."/>
            <person name="Oakley B."/>
            <person name="Pocsi I."/>
            <person name="Scazzocchio C."/>
            <person name="Seiboth B."/>
            <person name="vanKuyk P.A."/>
            <person name="Wortman J."/>
            <person name="Dyer P.S."/>
            <person name="Grigoriev I.V."/>
        </authorList>
    </citation>
    <scope>NUCLEOTIDE SEQUENCE [LARGE SCALE GENOMIC DNA]</scope>
    <source>
        <strain evidence="2">CBS 516.65</strain>
    </source>
</reference>
<evidence type="ECO:0000313" key="1">
    <source>
        <dbReference type="EMBL" id="OJJ82136.1"/>
    </source>
</evidence>
<evidence type="ECO:0000313" key="2">
    <source>
        <dbReference type="Proteomes" id="UP000184300"/>
    </source>
</evidence>
<keyword evidence="2" id="KW-1185">Reference proteome</keyword>
<dbReference type="Proteomes" id="UP000184300">
    <property type="component" value="Unassembled WGS sequence"/>
</dbReference>
<sequence>MAIKPLPSNDQIMLAQVRDQKGLIQETSSANKQVAHYGMGNCCPSSSIIPFGTY</sequence>
<proteinExistence type="predicted"/>
<dbReference type="VEuPathDB" id="FungiDB:ASPGLDRAFT_573527"/>
<protein>
    <submittedName>
        <fullName evidence="1">Uncharacterized protein</fullName>
    </submittedName>
</protein>
<gene>
    <name evidence="1" type="ORF">ASPGLDRAFT_573527</name>
</gene>
<dbReference type="AlphaFoldDB" id="A0A1L9VE08"/>
<dbReference type="GeneID" id="34464508"/>
<accession>A0A1L9VE08</accession>